<dbReference type="EMBL" id="GBXM01038728">
    <property type="protein sequence ID" value="JAH69849.1"/>
    <property type="molecule type" value="Transcribed_RNA"/>
</dbReference>
<reference evidence="2" key="2">
    <citation type="journal article" date="2015" name="Fish Shellfish Immunol.">
        <title>Early steps in the European eel (Anguilla anguilla)-Vibrio vulnificus interaction in the gills: Role of the RtxA13 toxin.</title>
        <authorList>
            <person name="Callol A."/>
            <person name="Pajuelo D."/>
            <person name="Ebbesson L."/>
            <person name="Teles M."/>
            <person name="MacKenzie S."/>
            <person name="Amaro C."/>
        </authorList>
    </citation>
    <scope>NUCLEOTIDE SEQUENCE</scope>
</reference>
<name>A0A0E9UVF5_ANGAN</name>
<accession>A0A0E9UVF5</accession>
<reference evidence="2" key="1">
    <citation type="submission" date="2014-11" db="EMBL/GenBank/DDBJ databases">
        <authorList>
            <person name="Amaro Gonzalez C."/>
        </authorList>
    </citation>
    <scope>NUCLEOTIDE SEQUENCE</scope>
</reference>
<evidence type="ECO:0000313" key="2">
    <source>
        <dbReference type="EMBL" id="JAH69849.1"/>
    </source>
</evidence>
<dbReference type="AlphaFoldDB" id="A0A0E9UVF5"/>
<sequence length="69" mass="7568">MKEAANLSTDGILRKDLDASDNTPNGTHQVNTEVDTSKEAVKTTKCLHLSPVKNCRKSQKKSPALRKMS</sequence>
<feature type="compositionally biased region" description="Polar residues" evidence="1">
    <location>
        <begin position="20"/>
        <end position="34"/>
    </location>
</feature>
<proteinExistence type="predicted"/>
<organism evidence="2">
    <name type="scientific">Anguilla anguilla</name>
    <name type="common">European freshwater eel</name>
    <name type="synonym">Muraena anguilla</name>
    <dbReference type="NCBI Taxonomy" id="7936"/>
    <lineage>
        <taxon>Eukaryota</taxon>
        <taxon>Metazoa</taxon>
        <taxon>Chordata</taxon>
        <taxon>Craniata</taxon>
        <taxon>Vertebrata</taxon>
        <taxon>Euteleostomi</taxon>
        <taxon>Actinopterygii</taxon>
        <taxon>Neopterygii</taxon>
        <taxon>Teleostei</taxon>
        <taxon>Anguilliformes</taxon>
        <taxon>Anguillidae</taxon>
        <taxon>Anguilla</taxon>
    </lineage>
</organism>
<feature type="region of interest" description="Disordered" evidence="1">
    <location>
        <begin position="1"/>
        <end position="40"/>
    </location>
</feature>
<protein>
    <submittedName>
        <fullName evidence="2">Uncharacterized protein</fullName>
    </submittedName>
</protein>
<evidence type="ECO:0000256" key="1">
    <source>
        <dbReference type="SAM" id="MobiDB-lite"/>
    </source>
</evidence>